<dbReference type="InterPro" id="IPR036259">
    <property type="entry name" value="MFS_trans_sf"/>
</dbReference>
<feature type="transmembrane region" description="Helical" evidence="8">
    <location>
        <begin position="298"/>
        <end position="321"/>
    </location>
</feature>
<protein>
    <submittedName>
        <fullName evidence="10">EmrB/QacA subfamily drug resistance transporter</fullName>
    </submittedName>
</protein>
<dbReference type="NCBIfam" id="TIGR00711">
    <property type="entry name" value="efflux_EmrB"/>
    <property type="match status" value="1"/>
</dbReference>
<feature type="transmembrane region" description="Helical" evidence="8">
    <location>
        <begin position="358"/>
        <end position="384"/>
    </location>
</feature>
<keyword evidence="11" id="KW-1185">Reference proteome</keyword>
<evidence type="ECO:0000256" key="4">
    <source>
        <dbReference type="ARBA" id="ARBA00022475"/>
    </source>
</evidence>
<feature type="transmembrane region" description="Helical" evidence="8">
    <location>
        <begin position="269"/>
        <end position="292"/>
    </location>
</feature>
<evidence type="ECO:0000256" key="1">
    <source>
        <dbReference type="ARBA" id="ARBA00004651"/>
    </source>
</evidence>
<dbReference type="PANTHER" id="PTHR42718:SF9">
    <property type="entry name" value="MAJOR FACILITATOR SUPERFAMILY MULTIDRUG TRANSPORTER MFSC"/>
    <property type="match status" value="1"/>
</dbReference>
<feature type="transmembrane region" description="Helical" evidence="8">
    <location>
        <begin position="52"/>
        <end position="71"/>
    </location>
</feature>
<feature type="domain" description="Major facilitator superfamily (MFS) profile" evidence="9">
    <location>
        <begin position="14"/>
        <end position="464"/>
    </location>
</feature>
<dbReference type="Pfam" id="PF07690">
    <property type="entry name" value="MFS_1"/>
    <property type="match status" value="1"/>
</dbReference>
<name>A0A4R7I2C5_9ACTN</name>
<dbReference type="PANTHER" id="PTHR42718">
    <property type="entry name" value="MAJOR FACILITATOR SUPERFAMILY MULTIDRUG TRANSPORTER MFSC"/>
    <property type="match status" value="1"/>
</dbReference>
<feature type="transmembrane region" description="Helical" evidence="8">
    <location>
        <begin position="166"/>
        <end position="187"/>
    </location>
</feature>
<dbReference type="InterPro" id="IPR020846">
    <property type="entry name" value="MFS_dom"/>
</dbReference>
<dbReference type="SUPFAM" id="SSF103473">
    <property type="entry name" value="MFS general substrate transporter"/>
    <property type="match status" value="1"/>
</dbReference>
<dbReference type="Gene3D" id="1.20.1720.10">
    <property type="entry name" value="Multidrug resistance protein D"/>
    <property type="match status" value="1"/>
</dbReference>
<dbReference type="PROSITE" id="PS50850">
    <property type="entry name" value="MFS"/>
    <property type="match status" value="1"/>
</dbReference>
<keyword evidence="4" id="KW-1003">Cell membrane</keyword>
<feature type="transmembrane region" description="Helical" evidence="8">
    <location>
        <begin position="333"/>
        <end position="352"/>
    </location>
</feature>
<evidence type="ECO:0000256" key="7">
    <source>
        <dbReference type="ARBA" id="ARBA00023136"/>
    </source>
</evidence>
<dbReference type="EMBL" id="SOAU01000001">
    <property type="protein sequence ID" value="TDT17681.1"/>
    <property type="molecule type" value="Genomic_DNA"/>
</dbReference>
<evidence type="ECO:0000256" key="3">
    <source>
        <dbReference type="ARBA" id="ARBA00022448"/>
    </source>
</evidence>
<feature type="transmembrane region" description="Helical" evidence="8">
    <location>
        <begin position="438"/>
        <end position="459"/>
    </location>
</feature>
<reference evidence="10 11" key="1">
    <citation type="submission" date="2019-03" db="EMBL/GenBank/DDBJ databases">
        <title>Sequencing the genomes of 1000 actinobacteria strains.</title>
        <authorList>
            <person name="Klenk H.-P."/>
        </authorList>
    </citation>
    <scope>NUCLEOTIDE SEQUENCE [LARGE SCALE GENOMIC DNA]</scope>
    <source>
        <strain evidence="10 11">DSM 18936</strain>
    </source>
</reference>
<dbReference type="GO" id="GO:0005886">
    <property type="term" value="C:plasma membrane"/>
    <property type="evidence" value="ECO:0007669"/>
    <property type="project" value="UniProtKB-SubCell"/>
</dbReference>
<accession>A0A4R7I2C5</accession>
<keyword evidence="7 8" id="KW-0472">Membrane</keyword>
<evidence type="ECO:0000256" key="6">
    <source>
        <dbReference type="ARBA" id="ARBA00022989"/>
    </source>
</evidence>
<dbReference type="RefSeq" id="WP_133869954.1">
    <property type="nucleotide sequence ID" value="NZ_SOAU01000001.1"/>
</dbReference>
<feature type="transmembrane region" description="Helical" evidence="8">
    <location>
        <begin position="105"/>
        <end position="127"/>
    </location>
</feature>
<evidence type="ECO:0000256" key="5">
    <source>
        <dbReference type="ARBA" id="ARBA00022692"/>
    </source>
</evidence>
<proteinExistence type="inferred from homology"/>
<sequence>MRELIGKLSYERQILIVYILAVFITVIDGTMVNVALPTMADEFGVAANEAEWVAVGYLLAVAAVIPAAGWLGDRFGSKRVFVSALAWFTVWSVVCGLARTLDQLVVFRVAQGLGGGVLVPIGSAIVFRAFPLERRASAASAVLSVAVVGPALGPLLGGLLVDNLSWHWIFFINLPIGSLGVLFAWMVLREERDDDAGSLDLAGLILSAGSVSVLVYTLSVGPERGWASPEVIGLGVAGVAMLLAMIWVETHRNRPMLALSLFRDHHFRVVNISASMLYAGFFGQILVLPIYLQSLRGYSASTSGLIAATTPVGVFVVSNLFGRRSYARFGPRALMSVAGLAGGLISCSYVFVGLDTSLWVLAAMGFARGLAMGFVFIAIQTSVYATVSIADTARAASVFNTQRQVAYASGAALGATVLTGGLQGMSDSASLVDQLPPYQWSFLAVGVVMLPAVFTARWIRDDDVDATRARITTGGR</sequence>
<dbReference type="InterPro" id="IPR004638">
    <property type="entry name" value="EmrB-like"/>
</dbReference>
<dbReference type="GO" id="GO:0022857">
    <property type="term" value="F:transmembrane transporter activity"/>
    <property type="evidence" value="ECO:0007669"/>
    <property type="project" value="InterPro"/>
</dbReference>
<dbReference type="Proteomes" id="UP000294558">
    <property type="component" value="Unassembled WGS sequence"/>
</dbReference>
<keyword evidence="5 8" id="KW-0812">Transmembrane</keyword>
<keyword evidence="6 8" id="KW-1133">Transmembrane helix</keyword>
<feature type="transmembrane region" description="Helical" evidence="8">
    <location>
        <begin position="80"/>
        <end position="99"/>
    </location>
</feature>
<gene>
    <name evidence="10" type="ORF">BDK89_3292</name>
</gene>
<organism evidence="10 11">
    <name type="scientific">Ilumatobacter fluminis</name>
    <dbReference type="NCBI Taxonomy" id="467091"/>
    <lineage>
        <taxon>Bacteria</taxon>
        <taxon>Bacillati</taxon>
        <taxon>Actinomycetota</taxon>
        <taxon>Acidimicrobiia</taxon>
        <taxon>Acidimicrobiales</taxon>
        <taxon>Ilumatobacteraceae</taxon>
        <taxon>Ilumatobacter</taxon>
    </lineage>
</organism>
<evidence type="ECO:0000256" key="8">
    <source>
        <dbReference type="SAM" id="Phobius"/>
    </source>
</evidence>
<evidence type="ECO:0000256" key="2">
    <source>
        <dbReference type="ARBA" id="ARBA00008537"/>
    </source>
</evidence>
<feature type="transmembrane region" description="Helical" evidence="8">
    <location>
        <begin position="199"/>
        <end position="219"/>
    </location>
</feature>
<keyword evidence="3" id="KW-0813">Transport</keyword>
<feature type="transmembrane region" description="Helical" evidence="8">
    <location>
        <begin position="12"/>
        <end position="32"/>
    </location>
</feature>
<dbReference type="AlphaFoldDB" id="A0A4R7I2C5"/>
<dbReference type="InterPro" id="IPR011701">
    <property type="entry name" value="MFS"/>
</dbReference>
<comment type="subcellular location">
    <subcellularLocation>
        <location evidence="1">Cell membrane</location>
        <topology evidence="1">Multi-pass membrane protein</topology>
    </subcellularLocation>
</comment>
<evidence type="ECO:0000259" key="9">
    <source>
        <dbReference type="PROSITE" id="PS50850"/>
    </source>
</evidence>
<comment type="caution">
    <text evidence="10">The sequence shown here is derived from an EMBL/GenBank/DDBJ whole genome shotgun (WGS) entry which is preliminary data.</text>
</comment>
<feature type="transmembrane region" description="Helical" evidence="8">
    <location>
        <begin position="231"/>
        <end position="248"/>
    </location>
</feature>
<evidence type="ECO:0000313" key="10">
    <source>
        <dbReference type="EMBL" id="TDT17681.1"/>
    </source>
</evidence>
<evidence type="ECO:0000313" key="11">
    <source>
        <dbReference type="Proteomes" id="UP000294558"/>
    </source>
</evidence>
<dbReference type="PRINTS" id="PR01036">
    <property type="entry name" value="TCRTETB"/>
</dbReference>
<feature type="transmembrane region" description="Helical" evidence="8">
    <location>
        <begin position="405"/>
        <end position="426"/>
    </location>
</feature>
<feature type="transmembrane region" description="Helical" evidence="8">
    <location>
        <begin position="139"/>
        <end position="160"/>
    </location>
</feature>
<comment type="similarity">
    <text evidence="2">Belongs to the major facilitator superfamily. EmrB family.</text>
</comment>
<dbReference type="OrthoDB" id="4532109at2"/>
<dbReference type="Gene3D" id="1.20.1250.20">
    <property type="entry name" value="MFS general substrate transporter like domains"/>
    <property type="match status" value="1"/>
</dbReference>